<feature type="transmembrane region" description="Helical" evidence="6">
    <location>
        <begin position="344"/>
        <end position="361"/>
    </location>
</feature>
<dbReference type="OrthoDB" id="9809918at2"/>
<dbReference type="STRING" id="1278073.MYSTI_02056"/>
<keyword evidence="3 6" id="KW-0812">Transmembrane</keyword>
<dbReference type="eggNOG" id="COG2814">
    <property type="taxonomic scope" value="Bacteria"/>
</dbReference>
<feature type="transmembrane region" description="Helical" evidence="6">
    <location>
        <begin position="69"/>
        <end position="88"/>
    </location>
</feature>
<dbReference type="KEGG" id="msd:MYSTI_02056"/>
<dbReference type="Gene3D" id="1.20.1250.20">
    <property type="entry name" value="MFS general substrate transporter like domains"/>
    <property type="match status" value="1"/>
</dbReference>
<evidence type="ECO:0000256" key="3">
    <source>
        <dbReference type="ARBA" id="ARBA00022692"/>
    </source>
</evidence>
<dbReference type="InterPro" id="IPR011701">
    <property type="entry name" value="MFS"/>
</dbReference>
<evidence type="ECO:0000259" key="7">
    <source>
        <dbReference type="PROSITE" id="PS50850"/>
    </source>
</evidence>
<keyword evidence="4 6" id="KW-1133">Transmembrane helix</keyword>
<gene>
    <name evidence="8" type="ordered locus">MYSTI_02056</name>
</gene>
<reference evidence="8 9" key="1">
    <citation type="journal article" date="2013" name="Genome Announc.">
        <title>Complete genome sequence of Myxococcus stipitatus strain DSM 14675, a fruiting myxobacterium.</title>
        <authorList>
            <person name="Huntley S."/>
            <person name="Kneip S."/>
            <person name="Treuner-Lange A."/>
            <person name="Sogaard-Andersen L."/>
        </authorList>
    </citation>
    <scope>NUCLEOTIDE SEQUENCE [LARGE SCALE GENOMIC DNA]</scope>
    <source>
        <strain evidence="9">DSM 14675 / JCM 12634 / Mx s8</strain>
    </source>
</reference>
<feature type="transmembrane region" description="Helical" evidence="6">
    <location>
        <begin position="134"/>
        <end position="156"/>
    </location>
</feature>
<evidence type="ECO:0000256" key="1">
    <source>
        <dbReference type="ARBA" id="ARBA00004651"/>
    </source>
</evidence>
<feature type="transmembrane region" description="Helical" evidence="6">
    <location>
        <begin position="41"/>
        <end position="62"/>
    </location>
</feature>
<evidence type="ECO:0000256" key="6">
    <source>
        <dbReference type="SAM" id="Phobius"/>
    </source>
</evidence>
<dbReference type="Pfam" id="PF07690">
    <property type="entry name" value="MFS_1"/>
    <property type="match status" value="1"/>
</dbReference>
<dbReference type="AlphaFoldDB" id="L7U6A4"/>
<feature type="transmembrane region" description="Helical" evidence="6">
    <location>
        <begin position="278"/>
        <end position="295"/>
    </location>
</feature>
<proteinExistence type="predicted"/>
<evidence type="ECO:0000256" key="5">
    <source>
        <dbReference type="ARBA" id="ARBA00023136"/>
    </source>
</evidence>
<sequence>MRRFLLICLAQFLSMLGTYTTSFGLGVWLYQRTGSLTLNSWVSQAAILPMLLVAPLTGVLVDRWGPRKAMMAGHLGAAVAPLVLTVLYRVDALHVPAILAMITLGALFNSLHFPAQSLALTLMVPKEQYGQANGVVQFSMAVVQVLSPLMGAWLITRVGLDGVLLTNLATFIVALGILLAVAIPSLPSTPKEASTRGSLRAEMTEGWTYVRQRPGLSGLLVVMGMANFNLGMLQILVVPLVLGFADTQALGTIQSFAGVGMLLGGVFMMFWGGPQRRILAALGFLMLQGVLLLMGGARVSVWLVAVGAFGIMGSLTLIVGSLTVVWQRKVPIALQGRVFSVRRVVAQAMFPLAYALAGPLVDDVFEPLMAQGGRLAGSVGTVLGVGSGRGVALLLVLLGVMTVTTAVLCFLAPRLRRLEEDLPDAEEDTVSPAPMAAAS</sequence>
<organism evidence="8 9">
    <name type="scientific">Myxococcus stipitatus (strain DSM 14675 / JCM 12634 / Mx s8)</name>
    <dbReference type="NCBI Taxonomy" id="1278073"/>
    <lineage>
        <taxon>Bacteria</taxon>
        <taxon>Pseudomonadati</taxon>
        <taxon>Myxococcota</taxon>
        <taxon>Myxococcia</taxon>
        <taxon>Myxococcales</taxon>
        <taxon>Cystobacterineae</taxon>
        <taxon>Myxococcaceae</taxon>
        <taxon>Myxococcus</taxon>
    </lineage>
</organism>
<feature type="transmembrane region" description="Helical" evidence="6">
    <location>
        <begin position="94"/>
        <end position="113"/>
    </location>
</feature>
<comment type="subcellular location">
    <subcellularLocation>
        <location evidence="1">Cell membrane</location>
        <topology evidence="1">Multi-pass membrane protein</topology>
    </subcellularLocation>
</comment>
<accession>L7U6A4</accession>
<dbReference type="SUPFAM" id="SSF103473">
    <property type="entry name" value="MFS general substrate transporter"/>
    <property type="match status" value="1"/>
</dbReference>
<dbReference type="PANTHER" id="PTHR23513:SF11">
    <property type="entry name" value="STAPHYLOFERRIN A TRANSPORTER"/>
    <property type="match status" value="1"/>
</dbReference>
<dbReference type="PROSITE" id="PS50850">
    <property type="entry name" value="MFS"/>
    <property type="match status" value="1"/>
</dbReference>
<evidence type="ECO:0000313" key="8">
    <source>
        <dbReference type="EMBL" id="AGC43385.1"/>
    </source>
</evidence>
<dbReference type="InterPro" id="IPR020846">
    <property type="entry name" value="MFS_dom"/>
</dbReference>
<dbReference type="PANTHER" id="PTHR23513">
    <property type="entry name" value="INTEGRAL MEMBRANE EFFLUX PROTEIN-RELATED"/>
    <property type="match status" value="1"/>
</dbReference>
<feature type="transmembrane region" description="Helical" evidence="6">
    <location>
        <begin position="219"/>
        <end position="245"/>
    </location>
</feature>
<dbReference type="HOGENOM" id="CLU_034180_16_0_7"/>
<dbReference type="RefSeq" id="WP_015347647.1">
    <property type="nucleotide sequence ID" value="NC_020126.1"/>
</dbReference>
<keyword evidence="9" id="KW-1185">Reference proteome</keyword>
<dbReference type="InterPro" id="IPR036259">
    <property type="entry name" value="MFS_trans_sf"/>
</dbReference>
<dbReference type="GO" id="GO:0022857">
    <property type="term" value="F:transmembrane transporter activity"/>
    <property type="evidence" value="ECO:0007669"/>
    <property type="project" value="InterPro"/>
</dbReference>
<evidence type="ECO:0000313" key="9">
    <source>
        <dbReference type="Proteomes" id="UP000011131"/>
    </source>
</evidence>
<protein>
    <submittedName>
        <fullName evidence="8">Major facilitator family transporter</fullName>
    </submittedName>
</protein>
<evidence type="ECO:0000256" key="2">
    <source>
        <dbReference type="ARBA" id="ARBA00022475"/>
    </source>
</evidence>
<dbReference type="GO" id="GO:0005886">
    <property type="term" value="C:plasma membrane"/>
    <property type="evidence" value="ECO:0007669"/>
    <property type="project" value="UniProtKB-SubCell"/>
</dbReference>
<feature type="domain" description="Major facilitator superfamily (MFS) profile" evidence="7">
    <location>
        <begin position="1"/>
        <end position="416"/>
    </location>
</feature>
<name>L7U6A4_MYXSD</name>
<feature type="transmembrane region" description="Helical" evidence="6">
    <location>
        <begin position="301"/>
        <end position="324"/>
    </location>
</feature>
<dbReference type="EMBL" id="CP004025">
    <property type="protein sequence ID" value="AGC43385.1"/>
    <property type="molecule type" value="Genomic_DNA"/>
</dbReference>
<dbReference type="CDD" id="cd06173">
    <property type="entry name" value="MFS_MefA_like"/>
    <property type="match status" value="1"/>
</dbReference>
<dbReference type="PATRIC" id="fig|1278073.3.peg.2094"/>
<feature type="transmembrane region" description="Helical" evidence="6">
    <location>
        <begin position="168"/>
        <end position="186"/>
    </location>
</feature>
<evidence type="ECO:0000256" key="4">
    <source>
        <dbReference type="ARBA" id="ARBA00022989"/>
    </source>
</evidence>
<dbReference type="Proteomes" id="UP000011131">
    <property type="component" value="Chromosome"/>
</dbReference>
<feature type="transmembrane region" description="Helical" evidence="6">
    <location>
        <begin position="251"/>
        <end position="271"/>
    </location>
</feature>
<keyword evidence="5 6" id="KW-0472">Membrane</keyword>
<keyword evidence="2" id="KW-1003">Cell membrane</keyword>
<feature type="transmembrane region" description="Helical" evidence="6">
    <location>
        <begin position="391"/>
        <end position="412"/>
    </location>
</feature>